<dbReference type="InterPro" id="IPR055510">
    <property type="entry name" value="DUF7083"/>
</dbReference>
<comment type="caution">
    <text evidence="2">The sequence shown here is derived from an EMBL/GenBank/DDBJ whole genome shotgun (WGS) entry which is preliminary data.</text>
</comment>
<name>A0A5J4NEU9_9TREM</name>
<dbReference type="Proteomes" id="UP000324629">
    <property type="component" value="Unassembled WGS sequence"/>
</dbReference>
<feature type="domain" description="DUF7083" evidence="1">
    <location>
        <begin position="58"/>
        <end position="100"/>
    </location>
</feature>
<sequence>MQQQQDQIEQQQKMMQRHQQAFLEQQQTNAKMFESLTAQLTALTTSRTAATSEPKLKKTLATSIHEFNYDPDNGVTFSSWYQRYEDIFLVDAVALDEFVKKSRDFTLKDTVSKLCSNFGERTSAFNIRYNCLKISRHAKGDTVTYAGGVSRECERFQLKQISDSQFKALIFVAGLTSSDDADIRTRLLAKLDSCTDFSVEDLTAEYLRLVNLKHDSRMLQSTSSPTGL</sequence>
<keyword evidence="3" id="KW-1185">Reference proteome</keyword>
<organism evidence="2 3">
    <name type="scientific">Paragonimus westermani</name>
    <dbReference type="NCBI Taxonomy" id="34504"/>
    <lineage>
        <taxon>Eukaryota</taxon>
        <taxon>Metazoa</taxon>
        <taxon>Spiralia</taxon>
        <taxon>Lophotrochozoa</taxon>
        <taxon>Platyhelminthes</taxon>
        <taxon>Trematoda</taxon>
        <taxon>Digenea</taxon>
        <taxon>Plagiorchiida</taxon>
        <taxon>Troglotremata</taxon>
        <taxon>Troglotrematidae</taxon>
        <taxon>Paragonimus</taxon>
    </lineage>
</organism>
<protein>
    <recommendedName>
        <fullName evidence="1">DUF7083 domain-containing protein</fullName>
    </recommendedName>
</protein>
<accession>A0A5J4NEU9</accession>
<evidence type="ECO:0000259" key="1">
    <source>
        <dbReference type="Pfam" id="PF23309"/>
    </source>
</evidence>
<reference evidence="2 3" key="1">
    <citation type="journal article" date="2019" name="Gigascience">
        <title>Whole-genome sequence of the oriental lung fluke Paragonimus westermani.</title>
        <authorList>
            <person name="Oey H."/>
            <person name="Zakrzewski M."/>
            <person name="Narain K."/>
            <person name="Devi K.R."/>
            <person name="Agatsuma T."/>
            <person name="Nawaratna S."/>
            <person name="Gobert G.N."/>
            <person name="Jones M.K."/>
            <person name="Ragan M.A."/>
            <person name="McManus D.P."/>
            <person name="Krause L."/>
        </authorList>
    </citation>
    <scope>NUCLEOTIDE SEQUENCE [LARGE SCALE GENOMIC DNA]</scope>
    <source>
        <strain evidence="2 3">IND2009</strain>
    </source>
</reference>
<evidence type="ECO:0000313" key="2">
    <source>
        <dbReference type="EMBL" id="KAA3673974.1"/>
    </source>
</evidence>
<evidence type="ECO:0000313" key="3">
    <source>
        <dbReference type="Proteomes" id="UP000324629"/>
    </source>
</evidence>
<gene>
    <name evidence="2" type="ORF">DEA37_0006392</name>
</gene>
<proteinExistence type="predicted"/>
<dbReference type="Pfam" id="PF23309">
    <property type="entry name" value="DUF7083"/>
    <property type="match status" value="1"/>
</dbReference>
<dbReference type="AlphaFoldDB" id="A0A5J4NEU9"/>
<dbReference type="EMBL" id="QNGE01003494">
    <property type="protein sequence ID" value="KAA3673974.1"/>
    <property type="molecule type" value="Genomic_DNA"/>
</dbReference>